<dbReference type="STRING" id="391625.PPSIR1_14860"/>
<reference evidence="3 4" key="1">
    <citation type="submission" date="2007-06" db="EMBL/GenBank/DDBJ databases">
        <authorList>
            <person name="Shimkets L."/>
            <person name="Ferriera S."/>
            <person name="Johnson J."/>
            <person name="Kravitz S."/>
            <person name="Beeson K."/>
            <person name="Sutton G."/>
            <person name="Rogers Y.-H."/>
            <person name="Friedman R."/>
            <person name="Frazier M."/>
            <person name="Venter J.C."/>
        </authorList>
    </citation>
    <scope>NUCLEOTIDE SEQUENCE [LARGE SCALE GENOMIC DNA]</scope>
    <source>
        <strain evidence="3 4">SIR-1</strain>
    </source>
</reference>
<evidence type="ECO:0000313" key="4">
    <source>
        <dbReference type="Proteomes" id="UP000005801"/>
    </source>
</evidence>
<keyword evidence="2" id="KW-0812">Transmembrane</keyword>
<dbReference type="EMBL" id="ABCS01000161">
    <property type="protein sequence ID" value="EDM73938.1"/>
    <property type="molecule type" value="Genomic_DNA"/>
</dbReference>
<comment type="caution">
    <text evidence="3">The sequence shown here is derived from an EMBL/GenBank/DDBJ whole genome shotgun (WGS) entry which is preliminary data.</text>
</comment>
<accession>A6GJM8</accession>
<feature type="transmembrane region" description="Helical" evidence="2">
    <location>
        <begin position="6"/>
        <end position="25"/>
    </location>
</feature>
<proteinExistence type="predicted"/>
<organism evidence="3 4">
    <name type="scientific">Plesiocystis pacifica SIR-1</name>
    <dbReference type="NCBI Taxonomy" id="391625"/>
    <lineage>
        <taxon>Bacteria</taxon>
        <taxon>Pseudomonadati</taxon>
        <taxon>Myxococcota</taxon>
        <taxon>Polyangia</taxon>
        <taxon>Nannocystales</taxon>
        <taxon>Nannocystaceae</taxon>
        <taxon>Plesiocystis</taxon>
    </lineage>
</organism>
<evidence type="ECO:0000256" key="2">
    <source>
        <dbReference type="SAM" id="Phobius"/>
    </source>
</evidence>
<keyword evidence="2" id="KW-0472">Membrane</keyword>
<keyword evidence="4" id="KW-1185">Reference proteome</keyword>
<keyword evidence="2" id="KW-1133">Transmembrane helix</keyword>
<evidence type="ECO:0000256" key="1">
    <source>
        <dbReference type="SAM" id="MobiDB-lite"/>
    </source>
</evidence>
<dbReference type="Proteomes" id="UP000005801">
    <property type="component" value="Unassembled WGS sequence"/>
</dbReference>
<gene>
    <name evidence="3" type="ORF">PPSIR1_14860</name>
</gene>
<sequence length="288" mass="32055">MKTWQIIGLVAATGLGISAGLWWFLKRHKAKRDAAEADAAAEDEAKTEAKPKTKPSRRVVDDEVRPRPATGHLLGVDELDPALQAKLDERFPDGWPPTDEVIDNLEPKDVIVVAVKSDPQGPFERTQVELMEVTVLEVGEETVETRIRPAVMLAEHFGTFAGHGHRAGERLTVPRDKILVAARESGEQATGYGSKGHPEGRLKPDLTAVYKVNPETPYDLIMPYRTEEMVWTTNRENVKFMRVGEHGLNEQLMFCEDAARGSVTLRAIDNDPEMGKVLIGRWNFEISA</sequence>
<protein>
    <submittedName>
        <fullName evidence="3">Uncharacterized protein</fullName>
    </submittedName>
</protein>
<dbReference type="AlphaFoldDB" id="A6GJM8"/>
<feature type="region of interest" description="Disordered" evidence="1">
    <location>
        <begin position="37"/>
        <end position="63"/>
    </location>
</feature>
<evidence type="ECO:0000313" key="3">
    <source>
        <dbReference type="EMBL" id="EDM73938.1"/>
    </source>
</evidence>
<dbReference type="OrthoDB" id="9782855at2"/>
<dbReference type="RefSeq" id="WP_006976914.1">
    <property type="nucleotide sequence ID" value="NZ_ABCS01000161.1"/>
</dbReference>
<name>A6GJM8_9BACT</name>